<keyword evidence="1" id="KW-0649">Protein kinase inhibitor</keyword>
<dbReference type="GO" id="GO:0032875">
    <property type="term" value="P:regulation of DNA endoreduplication"/>
    <property type="evidence" value="ECO:0007669"/>
    <property type="project" value="InterPro"/>
</dbReference>
<evidence type="ECO:0000313" key="4">
    <source>
        <dbReference type="EMBL" id="OMO66261.1"/>
    </source>
</evidence>
<name>A0A1R3H7E5_COCAP</name>
<feature type="compositionally biased region" description="Basic residues" evidence="3">
    <location>
        <begin position="102"/>
        <end position="116"/>
    </location>
</feature>
<evidence type="ECO:0000256" key="2">
    <source>
        <dbReference type="ARBA" id="ARBA00023306"/>
    </source>
</evidence>
<evidence type="ECO:0008006" key="6">
    <source>
        <dbReference type="Google" id="ProtNLM"/>
    </source>
</evidence>
<dbReference type="OrthoDB" id="1933617at2759"/>
<keyword evidence="2" id="KW-0131">Cell cycle</keyword>
<feature type="compositionally biased region" description="Polar residues" evidence="3">
    <location>
        <begin position="36"/>
        <end position="47"/>
    </location>
</feature>
<dbReference type="OMA" id="NCRHPLD"/>
<accession>A0A1R3H7E5</accession>
<dbReference type="Gramene" id="OMO66261">
    <property type="protein sequence ID" value="OMO66261"/>
    <property type="gene ID" value="CCACVL1_21238"/>
</dbReference>
<evidence type="ECO:0000256" key="3">
    <source>
        <dbReference type="SAM" id="MobiDB-lite"/>
    </source>
</evidence>
<dbReference type="AlphaFoldDB" id="A0A1R3H7E5"/>
<reference evidence="4 5" key="1">
    <citation type="submission" date="2013-09" db="EMBL/GenBank/DDBJ databases">
        <title>Corchorus capsularis genome sequencing.</title>
        <authorList>
            <person name="Alam M."/>
            <person name="Haque M.S."/>
            <person name="Islam M.S."/>
            <person name="Emdad E.M."/>
            <person name="Islam M.M."/>
            <person name="Ahmed B."/>
            <person name="Halim A."/>
            <person name="Hossen Q.M.M."/>
            <person name="Hossain M.Z."/>
            <person name="Ahmed R."/>
            <person name="Khan M.M."/>
            <person name="Islam R."/>
            <person name="Rashid M.M."/>
            <person name="Khan S.A."/>
            <person name="Rahman M.S."/>
            <person name="Alam M."/>
        </authorList>
    </citation>
    <scope>NUCLEOTIDE SEQUENCE [LARGE SCALE GENOMIC DNA]</scope>
    <source>
        <strain evidence="5">cv. CVL-1</strain>
        <tissue evidence="4">Whole seedling</tissue>
    </source>
</reference>
<dbReference type="EMBL" id="AWWV01012543">
    <property type="protein sequence ID" value="OMO66261.1"/>
    <property type="molecule type" value="Genomic_DNA"/>
</dbReference>
<feature type="compositionally biased region" description="Basic and acidic residues" evidence="3">
    <location>
        <begin position="48"/>
        <end position="71"/>
    </location>
</feature>
<dbReference type="Proteomes" id="UP000188268">
    <property type="component" value="Unassembled WGS sequence"/>
</dbReference>
<dbReference type="InterPro" id="IPR040389">
    <property type="entry name" value="SMR"/>
</dbReference>
<dbReference type="PANTHER" id="PTHR33142">
    <property type="entry name" value="CYCLIN-DEPENDENT PROTEIN KINASE INHIBITOR SMR13"/>
    <property type="match status" value="1"/>
</dbReference>
<dbReference type="PANTHER" id="PTHR33142:SF65">
    <property type="entry name" value="CYCLIN-DEPENDENT PROTEIN KINASE INHIBITOR SMR2-LIKE"/>
    <property type="match status" value="1"/>
</dbReference>
<organism evidence="4 5">
    <name type="scientific">Corchorus capsularis</name>
    <name type="common">Jute</name>
    <dbReference type="NCBI Taxonomy" id="210143"/>
    <lineage>
        <taxon>Eukaryota</taxon>
        <taxon>Viridiplantae</taxon>
        <taxon>Streptophyta</taxon>
        <taxon>Embryophyta</taxon>
        <taxon>Tracheophyta</taxon>
        <taxon>Spermatophyta</taxon>
        <taxon>Magnoliopsida</taxon>
        <taxon>eudicotyledons</taxon>
        <taxon>Gunneridae</taxon>
        <taxon>Pentapetalae</taxon>
        <taxon>rosids</taxon>
        <taxon>malvids</taxon>
        <taxon>Malvales</taxon>
        <taxon>Malvaceae</taxon>
        <taxon>Grewioideae</taxon>
        <taxon>Apeibeae</taxon>
        <taxon>Corchorus</taxon>
    </lineage>
</organism>
<gene>
    <name evidence="4" type="ORF">CCACVL1_21238</name>
</gene>
<comment type="caution">
    <text evidence="4">The sequence shown here is derived from an EMBL/GenBank/DDBJ whole genome shotgun (WGS) entry which is preliminary data.</text>
</comment>
<keyword evidence="5" id="KW-1185">Reference proteome</keyword>
<evidence type="ECO:0000313" key="5">
    <source>
        <dbReference type="Proteomes" id="UP000188268"/>
    </source>
</evidence>
<feature type="region of interest" description="Disordered" evidence="3">
    <location>
        <begin position="22"/>
        <end position="139"/>
    </location>
</feature>
<dbReference type="GO" id="GO:0004860">
    <property type="term" value="F:protein kinase inhibitor activity"/>
    <property type="evidence" value="ECO:0007669"/>
    <property type="project" value="UniProtKB-KW"/>
</dbReference>
<protein>
    <recommendedName>
        <fullName evidence="6">Cyclin-dependent protein kinase inhibitor SMR3-like</fullName>
    </recommendedName>
</protein>
<dbReference type="GO" id="GO:0005634">
    <property type="term" value="C:nucleus"/>
    <property type="evidence" value="ECO:0007669"/>
    <property type="project" value="TreeGrafter"/>
</dbReference>
<evidence type="ECO:0000256" key="1">
    <source>
        <dbReference type="ARBA" id="ARBA00023013"/>
    </source>
</evidence>
<proteinExistence type="predicted"/>
<sequence>MSNSEIFLVEDEEQGIEFEIMKRRPPLEFHDDQEECTQAPTADNSSYDIERECNVAASKESEKKIDVKPDDNNDQEEEDGFKTPTSFEHKIPVTKQCPPAPRKPKPRNFSSNKRKASPTPTTTPTQRRTRQQLDLSQEVESLFPAPLLADLHRKIKKARTDQDK</sequence>